<evidence type="ECO:0000313" key="2">
    <source>
        <dbReference type="EMBL" id="SVD27169.1"/>
    </source>
</evidence>
<dbReference type="Pfam" id="PF03435">
    <property type="entry name" value="Sacchrp_dh_NADP"/>
    <property type="match status" value="1"/>
</dbReference>
<organism evidence="2">
    <name type="scientific">marine metagenome</name>
    <dbReference type="NCBI Taxonomy" id="408172"/>
    <lineage>
        <taxon>unclassified sequences</taxon>
        <taxon>metagenomes</taxon>
        <taxon>ecological metagenomes</taxon>
    </lineage>
</organism>
<dbReference type="InterPro" id="IPR036291">
    <property type="entry name" value="NAD(P)-bd_dom_sf"/>
</dbReference>
<dbReference type="Gene3D" id="3.40.50.720">
    <property type="entry name" value="NAD(P)-binding Rossmann-like Domain"/>
    <property type="match status" value="1"/>
</dbReference>
<evidence type="ECO:0000259" key="1">
    <source>
        <dbReference type="Pfam" id="PF03435"/>
    </source>
</evidence>
<dbReference type="PANTHER" id="PTHR43796:SF2">
    <property type="entry name" value="CARBOXYNORSPERMIDINE SYNTHASE"/>
    <property type="match status" value="1"/>
</dbReference>
<dbReference type="EMBL" id="UINC01140178">
    <property type="protein sequence ID" value="SVD27169.1"/>
    <property type="molecule type" value="Genomic_DNA"/>
</dbReference>
<dbReference type="InterPro" id="IPR005097">
    <property type="entry name" value="Sacchrp_dh_NADP-bd"/>
</dbReference>
<reference evidence="2" key="1">
    <citation type="submission" date="2018-05" db="EMBL/GenBank/DDBJ databases">
        <authorList>
            <person name="Lanie J.A."/>
            <person name="Ng W.-L."/>
            <person name="Kazmierczak K.M."/>
            <person name="Andrzejewski T.M."/>
            <person name="Davidsen T.M."/>
            <person name="Wayne K.J."/>
            <person name="Tettelin H."/>
            <person name="Glass J.I."/>
            <person name="Rusch D."/>
            <person name="Podicherti R."/>
            <person name="Tsui H.-C.T."/>
            <person name="Winkler M.E."/>
        </authorList>
    </citation>
    <scope>NUCLEOTIDE SEQUENCE</scope>
</reference>
<dbReference type="AlphaFoldDB" id="A0A382TYQ0"/>
<gene>
    <name evidence="2" type="ORF">METZ01_LOCUS380023</name>
</gene>
<protein>
    <recommendedName>
        <fullName evidence="1">Saccharopine dehydrogenase NADP binding domain-containing protein</fullName>
    </recommendedName>
</protein>
<feature type="domain" description="Saccharopine dehydrogenase NADP binding" evidence="1">
    <location>
        <begin position="3"/>
        <end position="121"/>
    </location>
</feature>
<dbReference type="SUPFAM" id="SSF51735">
    <property type="entry name" value="NAD(P)-binding Rossmann-fold domains"/>
    <property type="match status" value="1"/>
</dbReference>
<feature type="non-terminal residue" evidence="2">
    <location>
        <position position="219"/>
    </location>
</feature>
<accession>A0A382TYQ0</accession>
<proteinExistence type="predicted"/>
<name>A0A382TYQ0_9ZZZZ</name>
<dbReference type="PANTHER" id="PTHR43796">
    <property type="entry name" value="CARBOXYNORSPERMIDINE SYNTHASE"/>
    <property type="match status" value="1"/>
</dbReference>
<dbReference type="Gene3D" id="3.30.360.10">
    <property type="entry name" value="Dihydrodipicolinate Reductase, domain 2"/>
    <property type="match status" value="1"/>
</dbReference>
<sequence>MKILCLGGAGKICRESIYDLIQTSDFEQITIADPNQTEAEIVVEWLDDSRVDFIRIDVSDTQKAIDIMCGYDVVMDGTPISVNNRSTTCIAKAGVHGINLNGMSKEWEFDAQFKRNAKTCVPGFGMTPGITNMMVKYAADKLETVEEIYISHGAFRPIAFSPAIAETTIVEYDPNLDSRLVYEDGKFIQVPPFARPKIIDLPEPYGAHLQYIIPHPETE</sequence>